<dbReference type="Proteomes" id="UP000288395">
    <property type="component" value="Unassembled WGS sequence"/>
</dbReference>
<evidence type="ECO:0008006" key="3">
    <source>
        <dbReference type="Google" id="ProtNLM"/>
    </source>
</evidence>
<reference evidence="2" key="1">
    <citation type="journal article" date="2018" name="Front. Microbiol.">
        <title>Genome-Based Analysis Reveals the Taxonomy and Diversity of the Family Idiomarinaceae.</title>
        <authorList>
            <person name="Liu Y."/>
            <person name="Lai Q."/>
            <person name="Shao Z."/>
        </authorList>
    </citation>
    <scope>NUCLEOTIDE SEQUENCE [LARGE SCALE GENOMIC DNA]</scope>
    <source>
        <strain evidence="2">GBPy7</strain>
    </source>
</reference>
<sequence>MGGAVATGTLKGALQGAFTGAVFGGLGGHLSNASTSVQVGAHSFAGGVVSKLQGGNYGHGFFSAGFTKWAGKEWKVDTESARNVIGNSLKQAIIGGTASKITGNKFSNGAFTAAL</sequence>
<name>A0A432VWL3_9GAMM</name>
<comment type="caution">
    <text evidence="1">The sequence shown here is derived from an EMBL/GenBank/DDBJ whole genome shotgun (WGS) entry which is preliminary data.</text>
</comment>
<protein>
    <recommendedName>
        <fullName evidence="3">DUF637 domain-containing protein</fullName>
    </recommendedName>
</protein>
<gene>
    <name evidence="1" type="ORF">CWE08_07700</name>
</gene>
<accession>A0A432VWL3</accession>
<keyword evidence="2" id="KW-1185">Reference proteome</keyword>
<proteinExistence type="predicted"/>
<dbReference type="EMBL" id="PIPJ01000004">
    <property type="protein sequence ID" value="RUO20977.1"/>
    <property type="molecule type" value="Genomic_DNA"/>
</dbReference>
<evidence type="ECO:0000313" key="2">
    <source>
        <dbReference type="Proteomes" id="UP000288395"/>
    </source>
</evidence>
<evidence type="ECO:0000313" key="1">
    <source>
        <dbReference type="EMBL" id="RUO20977.1"/>
    </source>
</evidence>
<organism evidence="1 2">
    <name type="scientific">Aliidiomarina iranensis</name>
    <dbReference type="NCBI Taxonomy" id="1434071"/>
    <lineage>
        <taxon>Bacteria</taxon>
        <taxon>Pseudomonadati</taxon>
        <taxon>Pseudomonadota</taxon>
        <taxon>Gammaproteobacteria</taxon>
        <taxon>Alteromonadales</taxon>
        <taxon>Idiomarinaceae</taxon>
        <taxon>Aliidiomarina</taxon>
    </lineage>
</organism>
<dbReference type="AlphaFoldDB" id="A0A432VWL3"/>
<dbReference type="RefSeq" id="WP_126767262.1">
    <property type="nucleotide sequence ID" value="NZ_PIPJ01000004.1"/>
</dbReference>